<evidence type="ECO:0000256" key="5">
    <source>
        <dbReference type="ARBA" id="ARBA00023136"/>
    </source>
</evidence>
<feature type="transmembrane region" description="Helical" evidence="6">
    <location>
        <begin position="15"/>
        <end position="35"/>
    </location>
</feature>
<dbReference type="InterPro" id="IPR011923">
    <property type="entry name" value="RodA/MrdB"/>
</dbReference>
<comment type="caution">
    <text evidence="7">The sequence shown here is derived from an EMBL/GenBank/DDBJ whole genome shotgun (WGS) entry which is preliminary data.</text>
</comment>
<feature type="transmembrane region" description="Helical" evidence="6">
    <location>
        <begin position="164"/>
        <end position="181"/>
    </location>
</feature>
<dbReference type="EMBL" id="MFMZ01000041">
    <property type="protein sequence ID" value="OGG90517.1"/>
    <property type="molecule type" value="Genomic_DNA"/>
</dbReference>
<dbReference type="GO" id="GO:0032153">
    <property type="term" value="C:cell division site"/>
    <property type="evidence" value="ECO:0007669"/>
    <property type="project" value="TreeGrafter"/>
</dbReference>
<organism evidence="7 8">
    <name type="scientific">Candidatus Kuenenbacteria bacterium RIFCSPLOWO2_02_FULL_42_16</name>
    <dbReference type="NCBI Taxonomy" id="1798564"/>
    <lineage>
        <taxon>Bacteria</taxon>
        <taxon>Candidatus Kueneniibacteriota</taxon>
    </lineage>
</organism>
<feature type="transmembrane region" description="Helical" evidence="6">
    <location>
        <begin position="141"/>
        <end position="158"/>
    </location>
</feature>
<feature type="transmembrane region" description="Helical" evidence="6">
    <location>
        <begin position="265"/>
        <end position="294"/>
    </location>
</feature>
<comment type="subcellular location">
    <subcellularLocation>
        <location evidence="1">Membrane</location>
        <topology evidence="1">Multi-pass membrane protein</topology>
    </subcellularLocation>
</comment>
<dbReference type="InterPro" id="IPR001182">
    <property type="entry name" value="FtsW/RodA"/>
</dbReference>
<feature type="transmembrane region" description="Helical" evidence="6">
    <location>
        <begin position="74"/>
        <end position="93"/>
    </location>
</feature>
<feature type="transmembrane region" description="Helical" evidence="6">
    <location>
        <begin position="340"/>
        <end position="358"/>
    </location>
</feature>
<evidence type="ECO:0000256" key="4">
    <source>
        <dbReference type="ARBA" id="ARBA00022989"/>
    </source>
</evidence>
<keyword evidence="5 6" id="KW-0472">Membrane</keyword>
<dbReference type="GO" id="GO:0005886">
    <property type="term" value="C:plasma membrane"/>
    <property type="evidence" value="ECO:0007669"/>
    <property type="project" value="TreeGrafter"/>
</dbReference>
<accession>A0A1F6FXC6</accession>
<feature type="transmembrane region" description="Helical" evidence="6">
    <location>
        <begin position="47"/>
        <end position="67"/>
    </location>
</feature>
<sequence>MSLKEYLSNLKKMDWLLFTPVLLLIIFGLATLYTTNLNVENPDWTAFNKQLLSAGLGLIGLFVIKFIDYRRLTNYSWLIYIVALILLAVVFLWGKTIRGTTGWFVLFGFNFQPVELAKFALVLTVAALYHKHRGREKSFSTVATLILITTAPVILTMLQPDLGSAAMLLTVGLAFFGLLSLKPKQIIYVTFMAIVTAIAVWNFVLVDYQKNRIMTFVDPMRDPLGRGYNVRQSMIAVGAGQALGRGLGLGTQSQLRFLPETATDFIFAAIAESLGLLGASVLLALIAWLFLRILMIIKKCRDNLSAYLVFGFGVIFFTQTVINIGMNLGLLPVMGLPLPFVSYGGSFLILSLAAIGVMESVSIRQRGV</sequence>
<evidence type="ECO:0000313" key="7">
    <source>
        <dbReference type="EMBL" id="OGG90517.1"/>
    </source>
</evidence>
<dbReference type="GO" id="GO:0015648">
    <property type="term" value="F:lipid-linked peptidoglycan transporter activity"/>
    <property type="evidence" value="ECO:0007669"/>
    <property type="project" value="TreeGrafter"/>
</dbReference>
<protein>
    <submittedName>
        <fullName evidence="7">Rod shape-determining protein RodA</fullName>
    </submittedName>
</protein>
<evidence type="ECO:0000256" key="6">
    <source>
        <dbReference type="SAM" id="Phobius"/>
    </source>
</evidence>
<dbReference type="GO" id="GO:0008360">
    <property type="term" value="P:regulation of cell shape"/>
    <property type="evidence" value="ECO:0007669"/>
    <property type="project" value="UniProtKB-KW"/>
</dbReference>
<dbReference type="Pfam" id="PF01098">
    <property type="entry name" value="FTSW_RODA_SPOVE"/>
    <property type="match status" value="1"/>
</dbReference>
<gene>
    <name evidence="7" type="ORF">A3H55_03005</name>
</gene>
<dbReference type="PANTHER" id="PTHR30474:SF1">
    <property type="entry name" value="PEPTIDOGLYCAN GLYCOSYLTRANSFERASE MRDB"/>
    <property type="match status" value="1"/>
</dbReference>
<feature type="transmembrane region" description="Helical" evidence="6">
    <location>
        <begin position="306"/>
        <end position="328"/>
    </location>
</feature>
<dbReference type="GO" id="GO:0051301">
    <property type="term" value="P:cell division"/>
    <property type="evidence" value="ECO:0007669"/>
    <property type="project" value="InterPro"/>
</dbReference>
<evidence type="ECO:0000256" key="1">
    <source>
        <dbReference type="ARBA" id="ARBA00004141"/>
    </source>
</evidence>
<evidence type="ECO:0000313" key="8">
    <source>
        <dbReference type="Proteomes" id="UP000177998"/>
    </source>
</evidence>
<keyword evidence="4 6" id="KW-1133">Transmembrane helix</keyword>
<reference evidence="7 8" key="1">
    <citation type="journal article" date="2016" name="Nat. Commun.">
        <title>Thousands of microbial genomes shed light on interconnected biogeochemical processes in an aquifer system.</title>
        <authorList>
            <person name="Anantharaman K."/>
            <person name="Brown C.T."/>
            <person name="Hug L.A."/>
            <person name="Sharon I."/>
            <person name="Castelle C.J."/>
            <person name="Probst A.J."/>
            <person name="Thomas B.C."/>
            <person name="Singh A."/>
            <person name="Wilkins M.J."/>
            <person name="Karaoz U."/>
            <person name="Brodie E.L."/>
            <person name="Williams K.H."/>
            <person name="Hubbard S.S."/>
            <person name="Banfield J.F."/>
        </authorList>
    </citation>
    <scope>NUCLEOTIDE SEQUENCE [LARGE SCALE GENOMIC DNA]</scope>
</reference>
<dbReference type="AlphaFoldDB" id="A0A1F6FXC6"/>
<keyword evidence="2 6" id="KW-0812">Transmembrane</keyword>
<name>A0A1F6FXC6_9BACT</name>
<dbReference type="NCBIfam" id="TIGR02210">
    <property type="entry name" value="rodA_shape"/>
    <property type="match status" value="1"/>
</dbReference>
<dbReference type="PANTHER" id="PTHR30474">
    <property type="entry name" value="CELL CYCLE PROTEIN"/>
    <property type="match status" value="1"/>
</dbReference>
<dbReference type="STRING" id="1798564.A3H55_03005"/>
<evidence type="ECO:0000256" key="3">
    <source>
        <dbReference type="ARBA" id="ARBA00022960"/>
    </source>
</evidence>
<keyword evidence="3" id="KW-0133">Cell shape</keyword>
<feature type="transmembrane region" description="Helical" evidence="6">
    <location>
        <begin position="186"/>
        <end position="204"/>
    </location>
</feature>
<evidence type="ECO:0000256" key="2">
    <source>
        <dbReference type="ARBA" id="ARBA00022692"/>
    </source>
</evidence>
<proteinExistence type="predicted"/>
<dbReference type="Proteomes" id="UP000177998">
    <property type="component" value="Unassembled WGS sequence"/>
</dbReference>
<feature type="transmembrane region" description="Helical" evidence="6">
    <location>
        <begin position="105"/>
        <end position="129"/>
    </location>
</feature>